<keyword evidence="7 11" id="KW-0862">Zinc</keyword>
<evidence type="ECO:0000256" key="5">
    <source>
        <dbReference type="ARBA" id="ARBA00022692"/>
    </source>
</evidence>
<comment type="caution">
    <text evidence="14">The sequence shown here is derived from an EMBL/GenBank/DDBJ whole genome shotgun (WGS) entry which is preliminary data.</text>
</comment>
<dbReference type="InterPro" id="IPR004387">
    <property type="entry name" value="Pept_M50_Zn"/>
</dbReference>
<sequence>MVLQTVLAFVFAIAVLIVIHELGHYSVARLCGVKVLRFSVGFGKVLFRRVGRGPDHTEWTICAIPLGGYVKMLGEGARDPEKDPPILPEDLPRTFDHQPVYKRFAIVAAGPIANFLLAIALYAVLAWVGAIEPVPILGAPPPGSIAAQADLRARDRVIAIGTDGEAPAAVRSWSDVRMRLYSAGIAGRDALVQVRGTDGVERTVRLQGLPSAARTPQADVIDQIGLRLLGGPVTIVDVLPGSAAARAGLRAGDQIVRFAGQPADQAMDLIRQIRAMPEQNASIDILRNDQPMTLPVRPDADADPKNPTGPKIGKLGAQLNQKVETAMIRDEPVAALGHAVGEVWRTSVLSLQVLGKMIVGQASLQNLSGPITVADFAGKAASLGWQTFVSFLALISVSLGVLNLLPVPVLDGGHLLYYCVEFLTGRPVPESWQAVLQKIGVACILLLTSLALYNDLSRLFLTRG</sequence>
<proteinExistence type="inferred from homology"/>
<name>A0AAD2C7I7_9RALS</name>
<comment type="similarity">
    <text evidence="3 11">Belongs to the peptidase M50B family.</text>
</comment>
<dbReference type="PROSITE" id="PS50106">
    <property type="entry name" value="PDZ"/>
    <property type="match status" value="1"/>
</dbReference>
<accession>A0AAD2C7I7</accession>
<dbReference type="Proteomes" id="UP001189792">
    <property type="component" value="Unassembled WGS sequence"/>
</dbReference>
<evidence type="ECO:0000256" key="9">
    <source>
        <dbReference type="ARBA" id="ARBA00023049"/>
    </source>
</evidence>
<comment type="caution">
    <text evidence="11">Lacks conserved residue(s) required for the propagation of feature annotation.</text>
</comment>
<keyword evidence="10 11" id="KW-0472">Membrane</keyword>
<keyword evidence="5 11" id="KW-0812">Transmembrane</keyword>
<dbReference type="GO" id="GO:0004222">
    <property type="term" value="F:metalloendopeptidase activity"/>
    <property type="evidence" value="ECO:0007669"/>
    <property type="project" value="InterPro"/>
</dbReference>
<evidence type="ECO:0000313" key="15">
    <source>
        <dbReference type="EMBL" id="CAJ0904170.1"/>
    </source>
</evidence>
<reference evidence="14 16" key="1">
    <citation type="submission" date="2023-07" db="EMBL/GenBank/DDBJ databases">
        <authorList>
            <person name="Peeters C."/>
        </authorList>
    </citation>
    <scope>NUCLEOTIDE SEQUENCE</scope>
    <source>
        <strain evidence="15 16">LMG 32965</strain>
        <strain evidence="14">R-77567</strain>
    </source>
</reference>
<comment type="cofactor">
    <cofactor evidence="1 11">
        <name>Zn(2+)</name>
        <dbReference type="ChEBI" id="CHEBI:29105"/>
    </cofactor>
</comment>
<dbReference type="Pfam" id="PF17820">
    <property type="entry name" value="PDZ_6"/>
    <property type="match status" value="1"/>
</dbReference>
<evidence type="ECO:0000259" key="13">
    <source>
        <dbReference type="PROSITE" id="PS50106"/>
    </source>
</evidence>
<evidence type="ECO:0000313" key="17">
    <source>
        <dbReference type="Proteomes" id="UP001190491"/>
    </source>
</evidence>
<evidence type="ECO:0000256" key="7">
    <source>
        <dbReference type="ARBA" id="ARBA00022833"/>
    </source>
</evidence>
<dbReference type="CDD" id="cd06163">
    <property type="entry name" value="S2P-M50_PDZ_RseP-like"/>
    <property type="match status" value="1"/>
</dbReference>
<dbReference type="SUPFAM" id="SSF50156">
    <property type="entry name" value="PDZ domain-like"/>
    <property type="match status" value="2"/>
</dbReference>
<protein>
    <recommendedName>
        <fullName evidence="11">Zinc metalloprotease</fullName>
        <ecNumber evidence="11">3.4.24.-</ecNumber>
    </recommendedName>
</protein>
<evidence type="ECO:0000256" key="11">
    <source>
        <dbReference type="RuleBase" id="RU362031"/>
    </source>
</evidence>
<keyword evidence="4 14" id="KW-0645">Protease</keyword>
<dbReference type="GO" id="GO:0006508">
    <property type="term" value="P:proteolysis"/>
    <property type="evidence" value="ECO:0007669"/>
    <property type="project" value="UniProtKB-KW"/>
</dbReference>
<evidence type="ECO:0000256" key="12">
    <source>
        <dbReference type="SAM" id="MobiDB-lite"/>
    </source>
</evidence>
<keyword evidence="16" id="KW-1185">Reference proteome</keyword>
<evidence type="ECO:0000256" key="10">
    <source>
        <dbReference type="ARBA" id="ARBA00023136"/>
    </source>
</evidence>
<dbReference type="Gene3D" id="2.30.42.10">
    <property type="match status" value="2"/>
</dbReference>
<dbReference type="Pfam" id="PF02163">
    <property type="entry name" value="Peptidase_M50"/>
    <property type="match status" value="1"/>
</dbReference>
<keyword evidence="6 11" id="KW-0378">Hydrolase</keyword>
<dbReference type="EC" id="3.4.24.-" evidence="11"/>
<evidence type="ECO:0000256" key="4">
    <source>
        <dbReference type="ARBA" id="ARBA00022670"/>
    </source>
</evidence>
<comment type="subcellular location">
    <subcellularLocation>
        <location evidence="2">Membrane</location>
        <topology evidence="2">Multi-pass membrane protein</topology>
    </subcellularLocation>
</comment>
<keyword evidence="8 11" id="KW-1133">Transmembrane helix</keyword>
<dbReference type="GO" id="GO:0016020">
    <property type="term" value="C:membrane"/>
    <property type="evidence" value="ECO:0007669"/>
    <property type="project" value="UniProtKB-SubCell"/>
</dbReference>
<organism evidence="14 17">
    <name type="scientific">Ralstonia flatus</name>
    <dbReference type="NCBI Taxonomy" id="3058601"/>
    <lineage>
        <taxon>Bacteria</taxon>
        <taxon>Pseudomonadati</taxon>
        <taxon>Pseudomonadota</taxon>
        <taxon>Betaproteobacteria</taxon>
        <taxon>Burkholderiales</taxon>
        <taxon>Burkholderiaceae</taxon>
        <taxon>Ralstonia</taxon>
    </lineage>
</organism>
<evidence type="ECO:0000256" key="3">
    <source>
        <dbReference type="ARBA" id="ARBA00007931"/>
    </source>
</evidence>
<dbReference type="GO" id="GO:0046872">
    <property type="term" value="F:metal ion binding"/>
    <property type="evidence" value="ECO:0007669"/>
    <property type="project" value="UniProtKB-KW"/>
</dbReference>
<keyword evidence="11" id="KW-0479">Metal-binding</keyword>
<evidence type="ECO:0000256" key="8">
    <source>
        <dbReference type="ARBA" id="ARBA00022989"/>
    </source>
</evidence>
<dbReference type="EMBL" id="CAUDLI010000015">
    <property type="protein sequence ID" value="CAJ0904170.1"/>
    <property type="molecule type" value="Genomic_DNA"/>
</dbReference>
<dbReference type="InterPro" id="IPR008915">
    <property type="entry name" value="Peptidase_M50"/>
</dbReference>
<dbReference type="InterPro" id="IPR001478">
    <property type="entry name" value="PDZ"/>
</dbReference>
<evidence type="ECO:0000313" key="16">
    <source>
        <dbReference type="Proteomes" id="UP001189792"/>
    </source>
</evidence>
<dbReference type="InterPro" id="IPR041489">
    <property type="entry name" value="PDZ_6"/>
</dbReference>
<dbReference type="PANTHER" id="PTHR42837">
    <property type="entry name" value="REGULATOR OF SIGMA-E PROTEASE RSEP"/>
    <property type="match status" value="1"/>
</dbReference>
<dbReference type="EMBL" id="CAUDKO010000015">
    <property type="protein sequence ID" value="CAJ0894603.1"/>
    <property type="molecule type" value="Genomic_DNA"/>
</dbReference>
<evidence type="ECO:0000256" key="2">
    <source>
        <dbReference type="ARBA" id="ARBA00004141"/>
    </source>
</evidence>
<dbReference type="SMART" id="SM00228">
    <property type="entry name" value="PDZ"/>
    <property type="match status" value="1"/>
</dbReference>
<dbReference type="InterPro" id="IPR036034">
    <property type="entry name" value="PDZ_sf"/>
</dbReference>
<feature type="domain" description="PDZ" evidence="13">
    <location>
        <begin position="203"/>
        <end position="272"/>
    </location>
</feature>
<feature type="transmembrane region" description="Helical" evidence="11">
    <location>
        <begin position="104"/>
        <end position="128"/>
    </location>
</feature>
<evidence type="ECO:0000256" key="6">
    <source>
        <dbReference type="ARBA" id="ARBA00022801"/>
    </source>
</evidence>
<feature type="region of interest" description="Disordered" evidence="12">
    <location>
        <begin position="294"/>
        <end position="314"/>
    </location>
</feature>
<dbReference type="PANTHER" id="PTHR42837:SF2">
    <property type="entry name" value="MEMBRANE METALLOPROTEASE ARASP2, CHLOROPLASTIC-RELATED"/>
    <property type="match status" value="1"/>
</dbReference>
<evidence type="ECO:0000256" key="1">
    <source>
        <dbReference type="ARBA" id="ARBA00001947"/>
    </source>
</evidence>
<keyword evidence="9 11" id="KW-0482">Metalloprotease</keyword>
<dbReference type="NCBIfam" id="TIGR00054">
    <property type="entry name" value="RIP metalloprotease RseP"/>
    <property type="match status" value="1"/>
</dbReference>
<evidence type="ECO:0000313" key="14">
    <source>
        <dbReference type="EMBL" id="CAJ0894603.1"/>
    </source>
</evidence>
<gene>
    <name evidence="14" type="primary">rseP</name>
    <name evidence="15" type="ORF">R77564_05045</name>
    <name evidence="14" type="ORF">R77567_04543</name>
</gene>
<dbReference type="AlphaFoldDB" id="A0AAD2C7I7"/>
<dbReference type="Proteomes" id="UP001190491">
    <property type="component" value="Unassembled WGS sequence"/>
</dbReference>